<organism evidence="2 3">
    <name type="scientific">Funneliformis mosseae</name>
    <name type="common">Endomycorrhizal fungus</name>
    <name type="synonym">Glomus mosseae</name>
    <dbReference type="NCBI Taxonomy" id="27381"/>
    <lineage>
        <taxon>Eukaryota</taxon>
        <taxon>Fungi</taxon>
        <taxon>Fungi incertae sedis</taxon>
        <taxon>Mucoromycota</taxon>
        <taxon>Glomeromycotina</taxon>
        <taxon>Glomeromycetes</taxon>
        <taxon>Glomerales</taxon>
        <taxon>Glomeraceae</taxon>
        <taxon>Funneliformis</taxon>
    </lineage>
</organism>
<dbReference type="Pfam" id="PF17051">
    <property type="entry name" value="COA2"/>
    <property type="match status" value="1"/>
</dbReference>
<evidence type="ECO:0000313" key="2">
    <source>
        <dbReference type="EMBL" id="CAG8614695.1"/>
    </source>
</evidence>
<dbReference type="GO" id="GO:0033617">
    <property type="term" value="P:mitochondrial respiratory chain complex IV assembly"/>
    <property type="evidence" value="ECO:0007669"/>
    <property type="project" value="InterPro"/>
</dbReference>
<keyword evidence="1" id="KW-0472">Membrane</keyword>
<dbReference type="GO" id="GO:0005739">
    <property type="term" value="C:mitochondrion"/>
    <property type="evidence" value="ECO:0007669"/>
    <property type="project" value="GOC"/>
</dbReference>
<dbReference type="Proteomes" id="UP000789375">
    <property type="component" value="Unassembled WGS sequence"/>
</dbReference>
<proteinExistence type="predicted"/>
<comment type="caution">
    <text evidence="2">The sequence shown here is derived from an EMBL/GenBank/DDBJ whole genome shotgun (WGS) entry which is preliminary data.</text>
</comment>
<keyword evidence="1" id="KW-0812">Transmembrane</keyword>
<keyword evidence="3" id="KW-1185">Reference proteome</keyword>
<evidence type="ECO:0000256" key="1">
    <source>
        <dbReference type="SAM" id="Phobius"/>
    </source>
</evidence>
<gene>
    <name evidence="2" type="ORF">FMOSSE_LOCUS9655</name>
</gene>
<dbReference type="EMBL" id="CAJVPP010002895">
    <property type="protein sequence ID" value="CAG8614695.1"/>
    <property type="molecule type" value="Genomic_DNA"/>
</dbReference>
<feature type="transmembrane region" description="Helical" evidence="1">
    <location>
        <begin position="21"/>
        <end position="39"/>
    </location>
</feature>
<dbReference type="AlphaFoldDB" id="A0A9N9CW45"/>
<accession>A0A9N9CW45</accession>
<sequence>MRPIITARLTAAQKSKVTFTLFSSVALFAIFTVAAPALLPCPAFDETQRKALLEQRRKAKLIGRKEVVIEPRKHLQNNNNIIKVKNNTFCYILSGGLCDVLEKKTIGYLAFCTVI</sequence>
<name>A0A9N9CW45_FUNMO</name>
<reference evidence="2" key="1">
    <citation type="submission" date="2021-06" db="EMBL/GenBank/DDBJ databases">
        <authorList>
            <person name="Kallberg Y."/>
            <person name="Tangrot J."/>
            <person name="Rosling A."/>
        </authorList>
    </citation>
    <scope>NUCLEOTIDE SEQUENCE</scope>
    <source>
        <strain evidence="2">87-6 pot B 2015</strain>
    </source>
</reference>
<dbReference type="InterPro" id="IPR031459">
    <property type="entry name" value="Coa2"/>
</dbReference>
<protein>
    <submittedName>
        <fullName evidence="2">13759_t:CDS:1</fullName>
    </submittedName>
</protein>
<keyword evidence="1" id="KW-1133">Transmembrane helix</keyword>
<evidence type="ECO:0000313" key="3">
    <source>
        <dbReference type="Proteomes" id="UP000789375"/>
    </source>
</evidence>